<evidence type="ECO:0000259" key="7">
    <source>
        <dbReference type="Pfam" id="PF04542"/>
    </source>
</evidence>
<evidence type="ECO:0000313" key="8">
    <source>
        <dbReference type="EMBL" id="XCH28274.1"/>
    </source>
</evidence>
<feature type="compositionally biased region" description="Polar residues" evidence="6">
    <location>
        <begin position="1"/>
        <end position="13"/>
    </location>
</feature>
<dbReference type="PANTHER" id="PTHR43133:SF8">
    <property type="entry name" value="RNA POLYMERASE SIGMA FACTOR HI_1459-RELATED"/>
    <property type="match status" value="1"/>
</dbReference>
<evidence type="ECO:0000256" key="5">
    <source>
        <dbReference type="ARBA" id="ARBA00023163"/>
    </source>
</evidence>
<reference evidence="8" key="1">
    <citation type="submission" date="2024-06" db="EMBL/GenBank/DDBJ databases">
        <title>Complete genome sequence of the cellulolytic actinobacterium, Cellulosimicrobium ES-005.</title>
        <authorList>
            <person name="Matthews C.T."/>
            <person name="Underwood K.D."/>
            <person name="Ghanchi K.M."/>
            <person name="Fields S.D."/>
            <person name="Gardner S.G."/>
        </authorList>
    </citation>
    <scope>NUCLEOTIDE SEQUENCE</scope>
    <source>
        <strain evidence="8">ES-005</strain>
    </source>
</reference>
<dbReference type="GO" id="GO:0016987">
    <property type="term" value="F:sigma factor activity"/>
    <property type="evidence" value="ECO:0007669"/>
    <property type="project" value="UniProtKB-KW"/>
</dbReference>
<dbReference type="PANTHER" id="PTHR43133">
    <property type="entry name" value="RNA POLYMERASE ECF-TYPE SIGMA FACTO"/>
    <property type="match status" value="1"/>
</dbReference>
<dbReference type="InterPro" id="IPR007627">
    <property type="entry name" value="RNA_pol_sigma70_r2"/>
</dbReference>
<dbReference type="RefSeq" id="WP_253054889.1">
    <property type="nucleotide sequence ID" value="NZ_CP159290.1"/>
</dbReference>
<dbReference type="GO" id="GO:0006352">
    <property type="term" value="P:DNA-templated transcription initiation"/>
    <property type="evidence" value="ECO:0007669"/>
    <property type="project" value="InterPro"/>
</dbReference>
<gene>
    <name evidence="8" type="ORF">ABRQ22_11720</name>
</gene>
<evidence type="ECO:0000256" key="6">
    <source>
        <dbReference type="SAM" id="MobiDB-lite"/>
    </source>
</evidence>
<dbReference type="Pfam" id="PF04542">
    <property type="entry name" value="Sigma70_r2"/>
    <property type="match status" value="1"/>
</dbReference>
<evidence type="ECO:0000256" key="4">
    <source>
        <dbReference type="ARBA" id="ARBA00023125"/>
    </source>
</evidence>
<protein>
    <submittedName>
        <fullName evidence="8">Sigma-70 family RNA polymerase sigma factor</fullName>
    </submittedName>
</protein>
<feature type="domain" description="RNA polymerase sigma-70 region 2" evidence="7">
    <location>
        <begin position="45"/>
        <end position="111"/>
    </location>
</feature>
<accession>A0AAU8FWS1</accession>
<dbReference type="GO" id="GO:0003677">
    <property type="term" value="F:DNA binding"/>
    <property type="evidence" value="ECO:0007669"/>
    <property type="project" value="UniProtKB-KW"/>
</dbReference>
<dbReference type="EMBL" id="CP159290">
    <property type="protein sequence ID" value="XCH28274.1"/>
    <property type="molecule type" value="Genomic_DNA"/>
</dbReference>
<comment type="similarity">
    <text evidence="1">Belongs to the sigma-70 factor family. ECF subfamily.</text>
</comment>
<evidence type="ECO:0000256" key="2">
    <source>
        <dbReference type="ARBA" id="ARBA00023015"/>
    </source>
</evidence>
<keyword evidence="4" id="KW-0238">DNA-binding</keyword>
<name>A0AAU8FWS1_9MICO</name>
<dbReference type="InterPro" id="IPR039425">
    <property type="entry name" value="RNA_pol_sigma-70-like"/>
</dbReference>
<organism evidence="8">
    <name type="scientific">Cellulosimicrobium sp. ES-005</name>
    <dbReference type="NCBI Taxonomy" id="3163031"/>
    <lineage>
        <taxon>Bacteria</taxon>
        <taxon>Bacillati</taxon>
        <taxon>Actinomycetota</taxon>
        <taxon>Actinomycetes</taxon>
        <taxon>Micrococcales</taxon>
        <taxon>Promicromonosporaceae</taxon>
        <taxon>Cellulosimicrobium</taxon>
    </lineage>
</organism>
<evidence type="ECO:0000256" key="1">
    <source>
        <dbReference type="ARBA" id="ARBA00010641"/>
    </source>
</evidence>
<dbReference type="InterPro" id="IPR036388">
    <property type="entry name" value="WH-like_DNA-bd_sf"/>
</dbReference>
<dbReference type="AlphaFoldDB" id="A0AAU8FWS1"/>
<keyword evidence="3" id="KW-0731">Sigma factor</keyword>
<dbReference type="Gene3D" id="1.10.1740.10">
    <property type="match status" value="1"/>
</dbReference>
<dbReference type="NCBIfam" id="TIGR02937">
    <property type="entry name" value="sigma70-ECF"/>
    <property type="match status" value="1"/>
</dbReference>
<dbReference type="SUPFAM" id="SSF88946">
    <property type="entry name" value="Sigma2 domain of RNA polymerase sigma factors"/>
    <property type="match status" value="1"/>
</dbReference>
<dbReference type="SUPFAM" id="SSF88659">
    <property type="entry name" value="Sigma3 and sigma4 domains of RNA polymerase sigma factors"/>
    <property type="match status" value="1"/>
</dbReference>
<sequence>MDLSTTDEQTTTGRRYAPRHLDTGDTDTVLCERAREGDQEAVAELWRRHYPYALVVARRYTRSQWEADDLAAEAFTRILILFRRGQGPVEYARTYIARAVRNAATDRSRRKTLPTVEIDEAVDVPSAYDLGSHATSSVELDEAVEGMSGCSERQRYVLWQVAMAGRTVAELATELDTTPNAVSALLVRARATVRRTMDANREARRTAARLRGAEAAGL</sequence>
<keyword evidence="5" id="KW-0804">Transcription</keyword>
<evidence type="ECO:0000256" key="3">
    <source>
        <dbReference type="ARBA" id="ARBA00023082"/>
    </source>
</evidence>
<keyword evidence="2" id="KW-0805">Transcription regulation</keyword>
<dbReference type="Gene3D" id="1.10.10.10">
    <property type="entry name" value="Winged helix-like DNA-binding domain superfamily/Winged helix DNA-binding domain"/>
    <property type="match status" value="1"/>
</dbReference>
<dbReference type="InterPro" id="IPR013325">
    <property type="entry name" value="RNA_pol_sigma_r2"/>
</dbReference>
<dbReference type="InterPro" id="IPR013324">
    <property type="entry name" value="RNA_pol_sigma_r3/r4-like"/>
</dbReference>
<feature type="region of interest" description="Disordered" evidence="6">
    <location>
        <begin position="1"/>
        <end position="21"/>
    </location>
</feature>
<proteinExistence type="inferred from homology"/>
<dbReference type="InterPro" id="IPR014284">
    <property type="entry name" value="RNA_pol_sigma-70_dom"/>
</dbReference>